<proteinExistence type="predicted"/>
<dbReference type="Proteomes" id="UP000261325">
    <property type="component" value="Unassembled WGS sequence"/>
</dbReference>
<protein>
    <submittedName>
        <fullName evidence="1">Uncharacterized protein</fullName>
    </submittedName>
</protein>
<reference evidence="1 2" key="1">
    <citation type="journal article" date="2018" name="Nat. Biotechnol.">
        <title>A standardized bacterial taxonomy based on genome phylogeny substantially revises the tree of life.</title>
        <authorList>
            <person name="Parks D.H."/>
            <person name="Chuvochina M."/>
            <person name="Waite D.W."/>
            <person name="Rinke C."/>
            <person name="Skarshewski A."/>
            <person name="Chaumeil P.A."/>
            <person name="Hugenholtz P."/>
        </authorList>
    </citation>
    <scope>NUCLEOTIDE SEQUENCE [LARGE SCALE GENOMIC DNA]</scope>
    <source>
        <strain evidence="1">UBA9049</strain>
    </source>
</reference>
<gene>
    <name evidence="1" type="ORF">DCF82_23175</name>
</gene>
<feature type="non-terminal residue" evidence="1">
    <location>
        <position position="1"/>
    </location>
</feature>
<accession>A0A3B8WKA3</accession>
<sequence length="61" mass="6654">IEKLASALSVHPSLLLIDSALANGVPAQDTVALLERIARLSPTAQRQVSEFIDMWERPKEG</sequence>
<organism evidence="1 2">
    <name type="scientific">Marinobacter nauticus</name>
    <name type="common">Marinobacter hydrocarbonoclasticus</name>
    <name type="synonym">Marinobacter aquaeolei</name>
    <dbReference type="NCBI Taxonomy" id="2743"/>
    <lineage>
        <taxon>Bacteria</taxon>
        <taxon>Pseudomonadati</taxon>
        <taxon>Pseudomonadota</taxon>
        <taxon>Gammaproteobacteria</taxon>
        <taxon>Pseudomonadales</taxon>
        <taxon>Marinobacteraceae</taxon>
        <taxon>Marinobacter</taxon>
    </lineage>
</organism>
<dbReference type="EMBL" id="DLYI01000313">
    <property type="protein sequence ID" value="HAC30679.1"/>
    <property type="molecule type" value="Genomic_DNA"/>
</dbReference>
<name>A0A3B8WKA3_MARNT</name>
<dbReference type="AlphaFoldDB" id="A0A3B8WKA3"/>
<evidence type="ECO:0000313" key="1">
    <source>
        <dbReference type="EMBL" id="HAC30679.1"/>
    </source>
</evidence>
<comment type="caution">
    <text evidence="1">The sequence shown here is derived from an EMBL/GenBank/DDBJ whole genome shotgun (WGS) entry which is preliminary data.</text>
</comment>
<evidence type="ECO:0000313" key="2">
    <source>
        <dbReference type="Proteomes" id="UP000261325"/>
    </source>
</evidence>
<feature type="non-terminal residue" evidence="1">
    <location>
        <position position="61"/>
    </location>
</feature>